<evidence type="ECO:0000259" key="4">
    <source>
        <dbReference type="Pfam" id="PF00501"/>
    </source>
</evidence>
<dbReference type="InterPro" id="IPR042099">
    <property type="entry name" value="ANL_N_sf"/>
</dbReference>
<proteinExistence type="predicted"/>
<dbReference type="Pfam" id="PF23562">
    <property type="entry name" value="AMP-binding_C_3"/>
    <property type="match status" value="1"/>
</dbReference>
<organism evidence="5">
    <name type="scientific">uncultured Desulfobacterium sp</name>
    <dbReference type="NCBI Taxonomy" id="201089"/>
    <lineage>
        <taxon>Bacteria</taxon>
        <taxon>Pseudomonadati</taxon>
        <taxon>Thermodesulfobacteriota</taxon>
        <taxon>Desulfobacteria</taxon>
        <taxon>Desulfobacterales</taxon>
        <taxon>Desulfobacteriaceae</taxon>
        <taxon>Desulfobacterium</taxon>
        <taxon>environmental samples</taxon>
    </lineage>
</organism>
<dbReference type="EMBL" id="OJIN01000045">
    <property type="protein sequence ID" value="SPD72516.1"/>
    <property type="molecule type" value="Genomic_DNA"/>
</dbReference>
<keyword evidence="1" id="KW-0436">Ligase</keyword>
<dbReference type="PANTHER" id="PTHR43272">
    <property type="entry name" value="LONG-CHAIN-FATTY-ACID--COA LIGASE"/>
    <property type="match status" value="1"/>
</dbReference>
<feature type="domain" description="AMP-dependent synthetase/ligase" evidence="4">
    <location>
        <begin position="14"/>
        <end position="434"/>
    </location>
</feature>
<dbReference type="SUPFAM" id="SSF56801">
    <property type="entry name" value="Acetyl-CoA synthetase-like"/>
    <property type="match status" value="1"/>
</dbReference>
<protein>
    <submittedName>
        <fullName evidence="5">Putative AMP-forming long-chain acyl-CoA synthetase</fullName>
    </submittedName>
</protein>
<evidence type="ECO:0000256" key="1">
    <source>
        <dbReference type="ARBA" id="ARBA00022598"/>
    </source>
</evidence>
<evidence type="ECO:0000256" key="2">
    <source>
        <dbReference type="ARBA" id="ARBA00022832"/>
    </source>
</evidence>
<sequence>MDLKDKSIPEIFLERAERDPDGIAFFHKHFGVFKRVCWKEYFRHVEDFCLGLVELGLLAGDRVAIMGECCPEWIYASIAVECAGAVDYGIYSTSSPEEVRYLIHNGEARFVIVENQEYADKCLPDLDSLTFVKNLIVIDTSGMFSYDHPKIMTYKQVEETGKKRKEQSGESLSSFIQKTDGNSTAFIIYTSGTTGFPKGVMLSHQNILISFVEAAAGYFPEIKTHRHRIISHLSMAHILERCFSLYFPMVYDVEVFIGESVDYLQETLCEVQPTFFHGVPRIWEKMAGQMAVQITRSSRLKRFFYDSAMDISRRVLHLKWDNTEISFFLKTLCCLAKGLVLNPMLRNVGMRYVKYAVSAGAPLPPAVQEIWQTWGVDLVNVYGATEVGGLVTVQDPGFPRPGSLGRPTGSWNCVELADDGEIIVSGPGIFKGYWREEKLTSSVLKEGRVYMGETGRFGKDGNLYFGERKKDIMVTSGGKNITPTLIENAIKGSPYISEVIVFADGRKYPGALIEIDFNTVSEWARRNKVIYTGFTSLALHPMVKKLIEGEITKGNQILSRVEQVKAFRIIPKELDAEVGDTTPTRKIKRGHIYDLFKDLVEDMFISSEAEKKVISAQLGR</sequence>
<accession>A0A445MSS7</accession>
<evidence type="ECO:0000256" key="3">
    <source>
        <dbReference type="ARBA" id="ARBA00023098"/>
    </source>
</evidence>
<dbReference type="GO" id="GO:0016020">
    <property type="term" value="C:membrane"/>
    <property type="evidence" value="ECO:0007669"/>
    <property type="project" value="TreeGrafter"/>
</dbReference>
<dbReference type="AlphaFoldDB" id="A0A445MSS7"/>
<gene>
    <name evidence="5" type="ORF">PITCH_A1390014</name>
</gene>
<dbReference type="Gene3D" id="3.40.50.12780">
    <property type="entry name" value="N-terminal domain of ligase-like"/>
    <property type="match status" value="2"/>
</dbReference>
<reference evidence="5" key="1">
    <citation type="submission" date="2018-01" db="EMBL/GenBank/DDBJ databases">
        <authorList>
            <person name="Regsiter A."/>
            <person name="William W."/>
        </authorList>
    </citation>
    <scope>NUCLEOTIDE SEQUENCE</scope>
    <source>
        <strain evidence="5">TRIP AH-1</strain>
    </source>
</reference>
<dbReference type="InterPro" id="IPR000873">
    <property type="entry name" value="AMP-dep_synth/lig_dom"/>
</dbReference>
<dbReference type="GO" id="GO:0004467">
    <property type="term" value="F:long-chain fatty acid-CoA ligase activity"/>
    <property type="evidence" value="ECO:0007669"/>
    <property type="project" value="TreeGrafter"/>
</dbReference>
<dbReference type="InterPro" id="IPR020845">
    <property type="entry name" value="AMP-binding_CS"/>
</dbReference>
<evidence type="ECO:0000313" key="5">
    <source>
        <dbReference type="EMBL" id="SPD72516.1"/>
    </source>
</evidence>
<keyword evidence="2" id="KW-0276">Fatty acid metabolism</keyword>
<name>A0A445MSS7_9BACT</name>
<dbReference type="PANTHER" id="PTHR43272:SF32">
    <property type="entry name" value="AMP-DEPENDENT SYNTHETASE_LIGASE DOMAIN-CONTAINING PROTEIN"/>
    <property type="match status" value="1"/>
</dbReference>
<dbReference type="Pfam" id="PF00501">
    <property type="entry name" value="AMP-binding"/>
    <property type="match status" value="1"/>
</dbReference>
<keyword evidence="3" id="KW-0443">Lipid metabolism</keyword>
<dbReference type="PROSITE" id="PS00455">
    <property type="entry name" value="AMP_BINDING"/>
    <property type="match status" value="1"/>
</dbReference>